<evidence type="ECO:0000256" key="3">
    <source>
        <dbReference type="ARBA" id="ARBA00020387"/>
    </source>
</evidence>
<feature type="compositionally biased region" description="Basic and acidic residues" evidence="7">
    <location>
        <begin position="270"/>
        <end position="279"/>
    </location>
</feature>
<feature type="domain" description="Brix" evidence="9">
    <location>
        <begin position="30"/>
        <end position="235"/>
    </location>
</feature>
<evidence type="ECO:0000256" key="4">
    <source>
        <dbReference type="ARBA" id="ARBA00023242"/>
    </source>
</evidence>
<dbReference type="EMBL" id="CAJPEX010001607">
    <property type="protein sequence ID" value="CAG0919520.1"/>
    <property type="molecule type" value="Genomic_DNA"/>
</dbReference>
<gene>
    <name evidence="10" type="ORF">NMOB1V02_LOCUS7041</name>
</gene>
<evidence type="ECO:0000256" key="8">
    <source>
        <dbReference type="SAM" id="Phobius"/>
    </source>
</evidence>
<dbReference type="GO" id="GO:0000463">
    <property type="term" value="P:maturation of LSU-rRNA from tricistronic rRNA transcript (SSU-rRNA, 5.8S rRNA, LSU-rRNA)"/>
    <property type="evidence" value="ECO:0007669"/>
    <property type="project" value="TreeGrafter"/>
</dbReference>
<dbReference type="GO" id="GO:0019843">
    <property type="term" value="F:rRNA binding"/>
    <property type="evidence" value="ECO:0007669"/>
    <property type="project" value="UniProtKB-UniRule"/>
</dbReference>
<organism evidence="10">
    <name type="scientific">Notodromas monacha</name>
    <dbReference type="NCBI Taxonomy" id="399045"/>
    <lineage>
        <taxon>Eukaryota</taxon>
        <taxon>Metazoa</taxon>
        <taxon>Ecdysozoa</taxon>
        <taxon>Arthropoda</taxon>
        <taxon>Crustacea</taxon>
        <taxon>Oligostraca</taxon>
        <taxon>Ostracoda</taxon>
        <taxon>Podocopa</taxon>
        <taxon>Podocopida</taxon>
        <taxon>Cypridocopina</taxon>
        <taxon>Cypridoidea</taxon>
        <taxon>Cyprididae</taxon>
        <taxon>Notodromas</taxon>
    </lineage>
</organism>
<evidence type="ECO:0000256" key="7">
    <source>
        <dbReference type="SAM" id="MobiDB-lite"/>
    </source>
</evidence>
<dbReference type="PANTHER" id="PTHR12728">
    <property type="entry name" value="BRIX DOMAIN CONTAINING PROTEIN"/>
    <property type="match status" value="1"/>
</dbReference>
<keyword evidence="11" id="KW-1185">Reference proteome</keyword>
<dbReference type="GO" id="GO:0000027">
    <property type="term" value="P:ribosomal large subunit assembly"/>
    <property type="evidence" value="ECO:0007669"/>
    <property type="project" value="InterPro"/>
</dbReference>
<name>A0A7R9BSI0_9CRUS</name>
<dbReference type="PROSITE" id="PS50833">
    <property type="entry name" value="BRIX"/>
    <property type="match status" value="1"/>
</dbReference>
<accession>A0A7R9BSI0</accession>
<evidence type="ECO:0000256" key="2">
    <source>
        <dbReference type="ARBA" id="ARBA00010782"/>
    </source>
</evidence>
<dbReference type="AlphaFoldDB" id="A0A7R9BSI0"/>
<feature type="transmembrane region" description="Helical" evidence="8">
    <location>
        <begin position="568"/>
        <end position="587"/>
    </location>
</feature>
<evidence type="ECO:0000256" key="5">
    <source>
        <dbReference type="ARBA" id="ARBA00030889"/>
    </source>
</evidence>
<keyword evidence="8" id="KW-1133">Transmembrane helix</keyword>
<evidence type="ECO:0000256" key="6">
    <source>
        <dbReference type="RuleBase" id="RU367086"/>
    </source>
</evidence>
<evidence type="ECO:0000259" key="9">
    <source>
        <dbReference type="PROSITE" id="PS50833"/>
    </source>
</evidence>
<protein>
    <recommendedName>
        <fullName evidence="3 6">Ribosome production factor 2 homolog</fullName>
    </recommendedName>
    <alternativeName>
        <fullName evidence="5 6">Ribosome biogenesis protein RPF2 homolog</fullName>
    </alternativeName>
</protein>
<dbReference type="InterPro" id="IPR039770">
    <property type="entry name" value="Rpf2"/>
</dbReference>
<keyword evidence="8" id="KW-0812">Transmembrane</keyword>
<keyword evidence="8" id="KW-0472">Membrane</keyword>
<proteinExistence type="inferred from homology"/>
<evidence type="ECO:0000256" key="1">
    <source>
        <dbReference type="ARBA" id="ARBA00004604"/>
    </source>
</evidence>
<dbReference type="GO" id="GO:0005730">
    <property type="term" value="C:nucleolus"/>
    <property type="evidence" value="ECO:0007669"/>
    <property type="project" value="UniProtKB-SubCell"/>
</dbReference>
<feature type="region of interest" description="Disordered" evidence="7">
    <location>
        <begin position="248"/>
        <end position="317"/>
    </location>
</feature>
<sequence length="593" mass="65858">MVLRRITKPKTQAAKRALVARQPQLEEADKDMMLLRGVKCPQTVTNCLKDIASLRKPLATLFSKKNDVRPFEDIVPLENFSRQHHTPLFAFGSHTKKRPDNLILGRMYDFHVLDMVEFGISNYKALKEFKTKCGKPALGTKPMVVFTGDDWTRDPTLVRIRSLLLDIFRGPVVEKIRLKGLESAVVCTVLEGKILVRHYNVALKKSGTRTPRIEVEEVGPRFDLTIRRTNLASEELYKTACRKPKLLKGKKKKNVSKDKLGSTLGRVHMTRQDLDELQTRKMKALKRKSDPKSKEKKSGKRSKPSEEQAMETDKRRRNMHCVEGAMSLVLMMLVLLASDYGVVAQESSTSAAPSCDSPPSPADVDAMTSLVMVRKAEKSDNMVVQINRTFAFYMCEGPGFVFNFLVDFPLRNQMALWCEDRRPGVWYPTDVVPRCLPESVKLQTSLGGKEDSLLAALMLFRMTTRGTVPFLDVNPDTGLMSTAGVTLVKSAFKTLEDSLGSSSVDALEAAVAEVGRNAFSRRDPFSYDDILAMAVAAQKANDPNTAAATGVLYGQTRASSDKKVTGTIGALIGAGVFIAIFMMCTIMSRMRGG</sequence>
<dbReference type="InterPro" id="IPR007109">
    <property type="entry name" value="Brix"/>
</dbReference>
<dbReference type="OrthoDB" id="407658at2759"/>
<evidence type="ECO:0000313" key="10">
    <source>
        <dbReference type="EMBL" id="CAD7279368.1"/>
    </source>
</evidence>
<comment type="similarity">
    <text evidence="2 6">Belongs to the RPF2 family.</text>
</comment>
<comment type="subcellular location">
    <subcellularLocation>
        <location evidence="1 6">Nucleus</location>
        <location evidence="1 6">Nucleolus</location>
    </subcellularLocation>
</comment>
<dbReference type="Pfam" id="PF04427">
    <property type="entry name" value="Brix"/>
    <property type="match status" value="1"/>
</dbReference>
<dbReference type="EMBL" id="OA883644">
    <property type="protein sequence ID" value="CAD7279368.1"/>
    <property type="molecule type" value="Genomic_DNA"/>
</dbReference>
<keyword evidence="4 6" id="KW-0539">Nucleus</keyword>
<reference evidence="10" key="1">
    <citation type="submission" date="2020-11" db="EMBL/GenBank/DDBJ databases">
        <authorList>
            <person name="Tran Van P."/>
        </authorList>
    </citation>
    <scope>NUCLEOTIDE SEQUENCE</scope>
</reference>
<evidence type="ECO:0000313" key="11">
    <source>
        <dbReference type="Proteomes" id="UP000678499"/>
    </source>
</evidence>
<feature type="compositionally biased region" description="Basic and acidic residues" evidence="7">
    <location>
        <begin position="303"/>
        <end position="314"/>
    </location>
</feature>
<dbReference type="PANTHER" id="PTHR12728:SF0">
    <property type="entry name" value="RIBOSOME PRODUCTION FACTOR 2 HOMOLOG"/>
    <property type="match status" value="1"/>
</dbReference>
<dbReference type="SMART" id="SM00879">
    <property type="entry name" value="Brix"/>
    <property type="match status" value="1"/>
</dbReference>
<dbReference type="Proteomes" id="UP000678499">
    <property type="component" value="Unassembled WGS sequence"/>
</dbReference>